<feature type="compositionally biased region" description="Basic and acidic residues" evidence="1">
    <location>
        <begin position="248"/>
        <end position="261"/>
    </location>
</feature>
<keyword evidence="3" id="KW-1185">Reference proteome</keyword>
<feature type="compositionally biased region" description="Polar residues" evidence="1">
    <location>
        <begin position="403"/>
        <end position="419"/>
    </location>
</feature>
<reference evidence="2" key="1">
    <citation type="journal article" date="2023" name="BMC Genomics">
        <title>Chromosome-level genome assemblies of Cutaneotrichosporon spp. (Trichosporonales, Basidiomycota) reveal imbalanced evolution between nucleotide sequences and chromosome synteny.</title>
        <authorList>
            <person name="Kobayashi Y."/>
            <person name="Kayamori A."/>
            <person name="Aoki K."/>
            <person name="Shiwa Y."/>
            <person name="Matsutani M."/>
            <person name="Fujita N."/>
            <person name="Sugita T."/>
            <person name="Iwasaki W."/>
            <person name="Tanaka N."/>
            <person name="Takashima M."/>
        </authorList>
    </citation>
    <scope>NUCLEOTIDE SEQUENCE</scope>
    <source>
        <strain evidence="2">HIS019</strain>
    </source>
</reference>
<feature type="compositionally biased region" description="Pro residues" evidence="1">
    <location>
        <begin position="19"/>
        <end position="30"/>
    </location>
</feature>
<sequence length="537" mass="58813">MSALNHTAPRFRSQAAPPMGMPLAPPPTLDVPPRLAASLATPIPTPLATPLAPPPPPPIHMSSSQPHIRSERYAGVDHSLGPIFSDEEDGDDSNYIAAKMASLGLDSNRSNGAARYSNARQDHHHNQHEVMPSEFQRRQFAQQQLLHLQLARQQQQQQLEYRHQNAALHNLLRSTNNPQQIRELLALAELQRAQEAATTPHSAYAQQFAAQQLLNQQVLQQQIMALRAQQMATAGHRQALAAQLEAGTLRREREREREMRSRPLSPDNSRMRAAFEGAQSGYFPTTTISPPIDSAVGVGWSSTMGKPPPAPSSQEWPFGWNQAPHHHSLPSSKRTPPPTSSTSSSIRAPSPPSLTPPPSAPAVPLGRFARTRQELAEAQAAAPGAPTLATFLSRRRQTDDDALSTSSYPDATSPMSETAPSIGRGPYRKWSAESGRKVSSDLGHVDPASYLEWGYRAPAPRSQSFSVSRTADDHKPRLYNHIAPAPTHAVVSYVTRQPYGPPGSPEELAQKNFASRIRRKVGQNLGMLTRRTEITDV</sequence>
<feature type="compositionally biased region" description="Pro residues" evidence="1">
    <location>
        <begin position="43"/>
        <end position="59"/>
    </location>
</feature>
<protein>
    <submittedName>
        <fullName evidence="2">Uncharacterized protein</fullName>
    </submittedName>
</protein>
<name>A0AA48QXX1_9TREE</name>
<evidence type="ECO:0000256" key="1">
    <source>
        <dbReference type="SAM" id="MobiDB-lite"/>
    </source>
</evidence>
<feature type="compositionally biased region" description="Low complexity" evidence="1">
    <location>
        <begin position="329"/>
        <end position="348"/>
    </location>
</feature>
<feature type="compositionally biased region" description="Low complexity" evidence="1">
    <location>
        <begin position="31"/>
        <end position="42"/>
    </location>
</feature>
<organism evidence="2 3">
    <name type="scientific">Cutaneotrichosporon cavernicola</name>
    <dbReference type="NCBI Taxonomy" id="279322"/>
    <lineage>
        <taxon>Eukaryota</taxon>
        <taxon>Fungi</taxon>
        <taxon>Dikarya</taxon>
        <taxon>Basidiomycota</taxon>
        <taxon>Agaricomycotina</taxon>
        <taxon>Tremellomycetes</taxon>
        <taxon>Trichosporonales</taxon>
        <taxon>Trichosporonaceae</taxon>
        <taxon>Cutaneotrichosporon</taxon>
    </lineage>
</organism>
<feature type="region of interest" description="Disordered" evidence="1">
    <location>
        <begin position="244"/>
        <end position="270"/>
    </location>
</feature>
<evidence type="ECO:0000313" key="2">
    <source>
        <dbReference type="EMBL" id="BEI94004.1"/>
    </source>
</evidence>
<dbReference type="Proteomes" id="UP001233271">
    <property type="component" value="Chromosome 6"/>
</dbReference>
<dbReference type="RefSeq" id="XP_060459269.1">
    <property type="nucleotide sequence ID" value="XM_060602924.1"/>
</dbReference>
<dbReference type="AlphaFoldDB" id="A0AA48QXX1"/>
<feature type="region of interest" description="Disordered" evidence="1">
    <location>
        <begin position="299"/>
        <end position="429"/>
    </location>
</feature>
<feature type="region of interest" description="Disordered" evidence="1">
    <location>
        <begin position="1"/>
        <end position="67"/>
    </location>
</feature>
<dbReference type="EMBL" id="AP028217">
    <property type="protein sequence ID" value="BEI94004.1"/>
    <property type="molecule type" value="Genomic_DNA"/>
</dbReference>
<feature type="compositionally biased region" description="Pro residues" evidence="1">
    <location>
        <begin position="349"/>
        <end position="361"/>
    </location>
</feature>
<dbReference type="KEGG" id="ccac:CcaHIS019_0604630"/>
<feature type="compositionally biased region" description="Low complexity" evidence="1">
    <location>
        <begin position="376"/>
        <end position="389"/>
    </location>
</feature>
<feature type="region of interest" description="Disordered" evidence="1">
    <location>
        <begin position="106"/>
        <end position="127"/>
    </location>
</feature>
<proteinExistence type="predicted"/>
<gene>
    <name evidence="2" type="ORF">CcaverHIS019_0604630</name>
</gene>
<dbReference type="GeneID" id="85497874"/>
<evidence type="ECO:0000313" key="3">
    <source>
        <dbReference type="Proteomes" id="UP001233271"/>
    </source>
</evidence>
<accession>A0AA48QXX1</accession>